<dbReference type="EMBL" id="KV453927">
    <property type="protein sequence ID" value="ODV74844.1"/>
    <property type="molecule type" value="Genomic_DNA"/>
</dbReference>
<feature type="compositionally biased region" description="Acidic residues" evidence="2">
    <location>
        <begin position="151"/>
        <end position="160"/>
    </location>
</feature>
<evidence type="ECO:0000256" key="2">
    <source>
        <dbReference type="SAM" id="MobiDB-lite"/>
    </source>
</evidence>
<accession>A0A1E4S5R2</accession>
<evidence type="ECO:0000313" key="4">
    <source>
        <dbReference type="Proteomes" id="UP000094389"/>
    </source>
</evidence>
<dbReference type="AlphaFoldDB" id="A0A1E4S5R2"/>
<reference evidence="3 4" key="1">
    <citation type="journal article" date="2016" name="Proc. Natl. Acad. Sci. U.S.A.">
        <title>Comparative genomics of biotechnologically important yeasts.</title>
        <authorList>
            <person name="Riley R."/>
            <person name="Haridas S."/>
            <person name="Wolfe K.H."/>
            <person name="Lopes M.R."/>
            <person name="Hittinger C.T."/>
            <person name="Goeker M."/>
            <person name="Salamov A.A."/>
            <person name="Wisecaver J.H."/>
            <person name="Long T.M."/>
            <person name="Calvey C.H."/>
            <person name="Aerts A.L."/>
            <person name="Barry K.W."/>
            <person name="Choi C."/>
            <person name="Clum A."/>
            <person name="Coughlan A.Y."/>
            <person name="Deshpande S."/>
            <person name="Douglass A.P."/>
            <person name="Hanson S.J."/>
            <person name="Klenk H.-P."/>
            <person name="LaButti K.M."/>
            <person name="Lapidus A."/>
            <person name="Lindquist E.A."/>
            <person name="Lipzen A.M."/>
            <person name="Meier-Kolthoff J.P."/>
            <person name="Ohm R.A."/>
            <person name="Otillar R.P."/>
            <person name="Pangilinan J.L."/>
            <person name="Peng Y."/>
            <person name="Rokas A."/>
            <person name="Rosa C.A."/>
            <person name="Scheuner C."/>
            <person name="Sibirny A.A."/>
            <person name="Slot J.C."/>
            <person name="Stielow J.B."/>
            <person name="Sun H."/>
            <person name="Kurtzman C.P."/>
            <person name="Blackwell M."/>
            <person name="Grigoriev I.V."/>
            <person name="Jeffries T.W."/>
        </authorList>
    </citation>
    <scope>NUCLEOTIDE SEQUENCE [LARGE SCALE GENOMIC DNA]</scope>
    <source>
        <strain evidence="4">ATCC 18201 / CBS 1600 / BCRC 20928 / JCM 3617 / NBRC 0987 / NRRL Y-1542</strain>
    </source>
</reference>
<dbReference type="GO" id="GO:0009966">
    <property type="term" value="P:regulation of signal transduction"/>
    <property type="evidence" value="ECO:0007669"/>
    <property type="project" value="InterPro"/>
</dbReference>
<gene>
    <name evidence="3" type="ORF">CYBJADRAFT_166626</name>
</gene>
<dbReference type="Proteomes" id="UP000094389">
    <property type="component" value="Unassembled WGS sequence"/>
</dbReference>
<keyword evidence="4" id="KW-1185">Reference proteome</keyword>
<proteinExistence type="predicted"/>
<name>A0A1E4S5R2_CYBJN</name>
<sequence>SEEHKKIVAKQQQEEAEQRALQVEQERLQWNKKNLEDNEVIQKQILENMETTIDEPKTPFQHATEVNEYYKEDEDELEDFSLGAPEFSVPSEEEESTGVPVERVESHVSLGGVPDPSELHKGQPPDHHMTFEEKKKLHYHHEAPQFHPVEDADDDGEDEAPERKMSFAEKRKLHYSKEHVPKE</sequence>
<dbReference type="GeneID" id="30988959"/>
<dbReference type="GO" id="GO:0004864">
    <property type="term" value="F:protein phosphatase inhibitor activity"/>
    <property type="evidence" value="ECO:0007669"/>
    <property type="project" value="InterPro"/>
</dbReference>
<protein>
    <submittedName>
        <fullName evidence="3">Uncharacterized protein</fullName>
    </submittedName>
</protein>
<keyword evidence="1" id="KW-0175">Coiled coil</keyword>
<dbReference type="RefSeq" id="XP_020071883.1">
    <property type="nucleotide sequence ID" value="XM_020214563.1"/>
</dbReference>
<feature type="compositionally biased region" description="Basic and acidic residues" evidence="2">
    <location>
        <begin position="161"/>
        <end position="183"/>
    </location>
</feature>
<dbReference type="InterPro" id="IPR007062">
    <property type="entry name" value="PPI-2"/>
</dbReference>
<feature type="non-terminal residue" evidence="3">
    <location>
        <position position="1"/>
    </location>
</feature>
<evidence type="ECO:0000256" key="1">
    <source>
        <dbReference type="SAM" id="Coils"/>
    </source>
</evidence>
<organism evidence="3 4">
    <name type="scientific">Cyberlindnera jadinii (strain ATCC 18201 / CBS 1600 / BCRC 20928 / JCM 3617 / NBRC 0987 / NRRL Y-1542)</name>
    <name type="common">Torula yeast</name>
    <name type="synonym">Candida utilis</name>
    <dbReference type="NCBI Taxonomy" id="983966"/>
    <lineage>
        <taxon>Eukaryota</taxon>
        <taxon>Fungi</taxon>
        <taxon>Dikarya</taxon>
        <taxon>Ascomycota</taxon>
        <taxon>Saccharomycotina</taxon>
        <taxon>Saccharomycetes</taxon>
        <taxon>Phaffomycetales</taxon>
        <taxon>Phaffomycetaceae</taxon>
        <taxon>Cyberlindnera</taxon>
    </lineage>
</organism>
<evidence type="ECO:0000313" key="3">
    <source>
        <dbReference type="EMBL" id="ODV74844.1"/>
    </source>
</evidence>
<dbReference type="OrthoDB" id="551302at2759"/>
<dbReference type="STRING" id="983966.A0A1E4S5R2"/>
<feature type="region of interest" description="Disordered" evidence="2">
    <location>
        <begin position="84"/>
        <end position="183"/>
    </location>
</feature>
<feature type="coiled-coil region" evidence="1">
    <location>
        <begin position="6"/>
        <end position="38"/>
    </location>
</feature>
<feature type="compositionally biased region" description="Basic and acidic residues" evidence="2">
    <location>
        <begin position="117"/>
        <end position="150"/>
    </location>
</feature>
<dbReference type="Pfam" id="PF04979">
    <property type="entry name" value="IPP-2"/>
    <property type="match status" value="1"/>
</dbReference>